<reference evidence="3 4" key="1">
    <citation type="submission" date="2021-06" db="EMBL/GenBank/DDBJ databases">
        <authorList>
            <person name="Palmer J.M."/>
        </authorList>
    </citation>
    <scope>NUCLEOTIDE SEQUENCE [LARGE SCALE GENOMIC DNA]</scope>
    <source>
        <strain evidence="3 4">CL_MEX2019</strain>
        <tissue evidence="3">Muscle</tissue>
    </source>
</reference>
<evidence type="ECO:0000256" key="1">
    <source>
        <dbReference type="SAM" id="MobiDB-lite"/>
    </source>
</evidence>
<evidence type="ECO:0000313" key="4">
    <source>
        <dbReference type="Proteomes" id="UP001352852"/>
    </source>
</evidence>
<evidence type="ECO:0000256" key="2">
    <source>
        <dbReference type="SAM" id="Phobius"/>
    </source>
</evidence>
<comment type="caution">
    <text evidence="3">The sequence shown here is derived from an EMBL/GenBank/DDBJ whole genome shotgun (WGS) entry which is preliminary data.</text>
</comment>
<keyword evidence="2" id="KW-0472">Membrane</keyword>
<name>A0ABU7E982_9TELE</name>
<keyword evidence="4" id="KW-1185">Reference proteome</keyword>
<accession>A0ABU7E982</accession>
<feature type="region of interest" description="Disordered" evidence="1">
    <location>
        <begin position="29"/>
        <end position="73"/>
    </location>
</feature>
<keyword evidence="2" id="KW-0812">Transmembrane</keyword>
<gene>
    <name evidence="3" type="ORF">CHARACLAT_012693</name>
</gene>
<evidence type="ECO:0000313" key="3">
    <source>
        <dbReference type="EMBL" id="MED6283806.1"/>
    </source>
</evidence>
<feature type="transmembrane region" description="Helical" evidence="2">
    <location>
        <begin position="6"/>
        <end position="24"/>
    </location>
</feature>
<sequence>MALLSVLTPVLALVLCLVVGFLFLKSRAPETSPRGADQPKDPSEKDFRPWVDQDLHDDTEITTGGGGPIMLEC</sequence>
<dbReference type="EMBL" id="JAHUTJ010050067">
    <property type="protein sequence ID" value="MED6283806.1"/>
    <property type="molecule type" value="Genomic_DNA"/>
</dbReference>
<feature type="compositionally biased region" description="Gly residues" evidence="1">
    <location>
        <begin position="63"/>
        <end position="73"/>
    </location>
</feature>
<feature type="compositionally biased region" description="Basic and acidic residues" evidence="1">
    <location>
        <begin position="37"/>
        <end position="59"/>
    </location>
</feature>
<protein>
    <submittedName>
        <fullName evidence="3">Uncharacterized protein</fullName>
    </submittedName>
</protein>
<keyword evidence="2" id="KW-1133">Transmembrane helix</keyword>
<organism evidence="3 4">
    <name type="scientific">Characodon lateralis</name>
    <dbReference type="NCBI Taxonomy" id="208331"/>
    <lineage>
        <taxon>Eukaryota</taxon>
        <taxon>Metazoa</taxon>
        <taxon>Chordata</taxon>
        <taxon>Craniata</taxon>
        <taxon>Vertebrata</taxon>
        <taxon>Euteleostomi</taxon>
        <taxon>Actinopterygii</taxon>
        <taxon>Neopterygii</taxon>
        <taxon>Teleostei</taxon>
        <taxon>Neoteleostei</taxon>
        <taxon>Acanthomorphata</taxon>
        <taxon>Ovalentaria</taxon>
        <taxon>Atherinomorphae</taxon>
        <taxon>Cyprinodontiformes</taxon>
        <taxon>Goodeidae</taxon>
        <taxon>Characodon</taxon>
    </lineage>
</organism>
<proteinExistence type="predicted"/>
<dbReference type="Proteomes" id="UP001352852">
    <property type="component" value="Unassembled WGS sequence"/>
</dbReference>